<comment type="caution">
    <text evidence="11">The sequence shown here is derived from an EMBL/GenBank/DDBJ whole genome shotgun (WGS) entry which is preliminary data.</text>
</comment>
<comment type="cofactor">
    <cofactor evidence="2 9">
        <name>pyridoxal 5'-phosphate</name>
        <dbReference type="ChEBI" id="CHEBI:597326"/>
    </cofactor>
</comment>
<accession>A0ABW9GMD3</accession>
<dbReference type="InterPro" id="IPR001608">
    <property type="entry name" value="Ala_racemase_N"/>
</dbReference>
<comment type="similarity">
    <text evidence="4 9">Belongs to the alanine racemase family.</text>
</comment>
<evidence type="ECO:0000256" key="7">
    <source>
        <dbReference type="ARBA" id="ARBA00023235"/>
    </source>
</evidence>
<dbReference type="PROSITE" id="PS00395">
    <property type="entry name" value="ALANINE_RACEMASE"/>
    <property type="match status" value="1"/>
</dbReference>
<dbReference type="NCBIfam" id="TIGR00492">
    <property type="entry name" value="alr"/>
    <property type="match status" value="1"/>
</dbReference>
<reference evidence="11 12" key="1">
    <citation type="submission" date="2024-09" db="EMBL/GenBank/DDBJ databases">
        <title>Aeromonas strains Genome sequencing and assembly.</title>
        <authorList>
            <person name="Hu X."/>
            <person name="Tang B."/>
        </authorList>
    </citation>
    <scope>NUCLEOTIDE SEQUENCE [LARGE SCALE GENOMIC DNA]</scope>
    <source>
        <strain evidence="11 12">NB23SCDHY001</strain>
    </source>
</reference>
<protein>
    <recommendedName>
        <fullName evidence="5 9">Alanine racemase</fullName>
        <ecNumber evidence="5 9">5.1.1.1</ecNumber>
    </recommendedName>
</protein>
<dbReference type="EC" id="5.1.1.1" evidence="5 9"/>
<dbReference type="Proteomes" id="UP001630969">
    <property type="component" value="Unassembled WGS sequence"/>
</dbReference>
<comment type="pathway">
    <text evidence="8 9">Amino-acid biosynthesis; D-alanine biosynthesis; D-alanine from L-alanine: step 1/1.</text>
</comment>
<dbReference type="PRINTS" id="PR00992">
    <property type="entry name" value="ALARACEMASE"/>
</dbReference>
<dbReference type="GeneID" id="97218944"/>
<evidence type="ECO:0000256" key="3">
    <source>
        <dbReference type="ARBA" id="ARBA00004752"/>
    </source>
</evidence>
<sequence length="354" mass="38327">MRAEISVAALRHNVKVLQAQAGDRRIMAVLKANAYGHGMVQMAQALAEAPAFAVARVDEGVQLRRHGIRQPILVLGGFHDGQQLAQMAEWELQTTLHCHEQVTLLEQAAPSRPVTLWLKIDTGMNRLGIRGEELAAVLARLARCPGVTQPVRQMTHFGRADELDCEATAEQITRFHALTRHLPGEKALANSAGLLGWADALGDWVRPGLALYGISPFAGESGRDRGLRPVMTLKSRLMAVRDCPAGAPVGYGAHWHAPRATRLGVVATGYGDGYPRLAPTGTPMLINGREVPIVGRVSMDMLTVDLGPAATDRVGDEVVLWGEGLPVERVAEHIGTIPYELVTRLTGRVAWQMC</sequence>
<dbReference type="PANTHER" id="PTHR30511:SF4">
    <property type="entry name" value="ALANINE RACEMASE, BIOSYNTHETIC"/>
    <property type="match status" value="1"/>
</dbReference>
<keyword evidence="12" id="KW-1185">Reference proteome</keyword>
<feature type="active site" description="Proton acceptor; specific for L-alanine" evidence="9">
    <location>
        <position position="251"/>
    </location>
</feature>
<dbReference type="InterPro" id="IPR011079">
    <property type="entry name" value="Ala_racemase_C"/>
</dbReference>
<proteinExistence type="inferred from homology"/>
<evidence type="ECO:0000256" key="8">
    <source>
        <dbReference type="ARBA" id="ARBA00037912"/>
    </source>
</evidence>
<dbReference type="GO" id="GO:0008784">
    <property type="term" value="F:alanine racemase activity"/>
    <property type="evidence" value="ECO:0007669"/>
    <property type="project" value="UniProtKB-EC"/>
</dbReference>
<dbReference type="SMART" id="SM01005">
    <property type="entry name" value="Ala_racemase_C"/>
    <property type="match status" value="1"/>
</dbReference>
<feature type="binding site" evidence="9">
    <location>
        <position position="126"/>
    </location>
    <ligand>
        <name>substrate</name>
    </ligand>
</feature>
<comment type="catalytic activity">
    <reaction evidence="1 9">
        <text>L-alanine = D-alanine</text>
        <dbReference type="Rhea" id="RHEA:20249"/>
        <dbReference type="ChEBI" id="CHEBI:57416"/>
        <dbReference type="ChEBI" id="CHEBI:57972"/>
        <dbReference type="EC" id="5.1.1.1"/>
    </reaction>
</comment>
<organism evidence="11 12">
    <name type="scientific">Aeromonas bivalvium</name>
    <dbReference type="NCBI Taxonomy" id="440079"/>
    <lineage>
        <taxon>Bacteria</taxon>
        <taxon>Pseudomonadati</taxon>
        <taxon>Pseudomonadota</taxon>
        <taxon>Gammaproteobacteria</taxon>
        <taxon>Aeromonadales</taxon>
        <taxon>Aeromonadaceae</taxon>
        <taxon>Aeromonas</taxon>
    </lineage>
</organism>
<feature type="domain" description="Alanine racemase C-terminal" evidence="10">
    <location>
        <begin position="230"/>
        <end position="354"/>
    </location>
</feature>
<evidence type="ECO:0000313" key="11">
    <source>
        <dbReference type="EMBL" id="MFM4891759.1"/>
    </source>
</evidence>
<name>A0ABW9GMD3_9GAMM</name>
<evidence type="ECO:0000256" key="4">
    <source>
        <dbReference type="ARBA" id="ARBA00007880"/>
    </source>
</evidence>
<dbReference type="InterPro" id="IPR000821">
    <property type="entry name" value="Ala_racemase"/>
</dbReference>
<evidence type="ECO:0000256" key="6">
    <source>
        <dbReference type="ARBA" id="ARBA00022898"/>
    </source>
</evidence>
<evidence type="ECO:0000256" key="9">
    <source>
        <dbReference type="HAMAP-Rule" id="MF_01201"/>
    </source>
</evidence>
<dbReference type="SUPFAM" id="SSF50621">
    <property type="entry name" value="Alanine racemase C-terminal domain-like"/>
    <property type="match status" value="1"/>
</dbReference>
<evidence type="ECO:0000313" key="12">
    <source>
        <dbReference type="Proteomes" id="UP001630969"/>
    </source>
</evidence>
<feature type="active site" description="Proton acceptor; specific for D-alanine" evidence="9">
    <location>
        <position position="31"/>
    </location>
</feature>
<dbReference type="HAMAP" id="MF_01201">
    <property type="entry name" value="Ala_racemase"/>
    <property type="match status" value="1"/>
</dbReference>
<dbReference type="Pfam" id="PF00842">
    <property type="entry name" value="Ala_racemase_C"/>
    <property type="match status" value="1"/>
</dbReference>
<feature type="modified residue" description="N6-(pyridoxal phosphate)lysine" evidence="9">
    <location>
        <position position="31"/>
    </location>
</feature>
<dbReference type="PANTHER" id="PTHR30511">
    <property type="entry name" value="ALANINE RACEMASE"/>
    <property type="match status" value="1"/>
</dbReference>
<dbReference type="InterPro" id="IPR029066">
    <property type="entry name" value="PLP-binding_barrel"/>
</dbReference>
<comment type="pathway">
    <text evidence="3">Cell wall biogenesis; peptidoglycan biosynthesis.</text>
</comment>
<gene>
    <name evidence="11" type="primary">alr</name>
    <name evidence="11" type="ORF">ACEUDJ_02555</name>
</gene>
<keyword evidence="7 9" id="KW-0413">Isomerase</keyword>
<comment type="function">
    <text evidence="9">Catalyzes the interconversion of L-alanine and D-alanine. May also act on other amino acids.</text>
</comment>
<dbReference type="RefSeq" id="WP_408787863.1">
    <property type="nucleotide sequence ID" value="NZ_JBGXBU010000001.1"/>
</dbReference>
<dbReference type="SUPFAM" id="SSF51419">
    <property type="entry name" value="PLP-binding barrel"/>
    <property type="match status" value="1"/>
</dbReference>
<evidence type="ECO:0000256" key="2">
    <source>
        <dbReference type="ARBA" id="ARBA00001933"/>
    </source>
</evidence>
<evidence type="ECO:0000259" key="10">
    <source>
        <dbReference type="SMART" id="SM01005"/>
    </source>
</evidence>
<evidence type="ECO:0000256" key="5">
    <source>
        <dbReference type="ARBA" id="ARBA00013089"/>
    </source>
</evidence>
<dbReference type="Gene3D" id="2.40.37.10">
    <property type="entry name" value="Lyase, Ornithine Decarboxylase, Chain A, domain 1"/>
    <property type="match status" value="1"/>
</dbReference>
<keyword evidence="6 9" id="KW-0663">Pyridoxal phosphate</keyword>
<dbReference type="Gene3D" id="3.20.20.10">
    <property type="entry name" value="Alanine racemase"/>
    <property type="match status" value="1"/>
</dbReference>
<dbReference type="InterPro" id="IPR009006">
    <property type="entry name" value="Ala_racemase/Decarboxylase_C"/>
</dbReference>
<dbReference type="Pfam" id="PF01168">
    <property type="entry name" value="Ala_racemase_N"/>
    <property type="match status" value="1"/>
</dbReference>
<evidence type="ECO:0000256" key="1">
    <source>
        <dbReference type="ARBA" id="ARBA00000316"/>
    </source>
</evidence>
<dbReference type="EMBL" id="JBGXBU010000001">
    <property type="protein sequence ID" value="MFM4891759.1"/>
    <property type="molecule type" value="Genomic_DNA"/>
</dbReference>
<feature type="binding site" evidence="9">
    <location>
        <position position="299"/>
    </location>
    <ligand>
        <name>substrate</name>
    </ligand>
</feature>
<dbReference type="InterPro" id="IPR020622">
    <property type="entry name" value="Ala_racemase_pyridoxalP-BS"/>
</dbReference>
<dbReference type="CDD" id="cd06827">
    <property type="entry name" value="PLPDE_III_AR_proteobact"/>
    <property type="match status" value="1"/>
</dbReference>